<protein>
    <submittedName>
        <fullName evidence="2">UPF0690 protein C1orf52 homolog</fullName>
    </submittedName>
</protein>
<dbReference type="EMBL" id="BKCP01004838">
    <property type="protein sequence ID" value="GER33970.1"/>
    <property type="molecule type" value="Genomic_DNA"/>
</dbReference>
<feature type="region of interest" description="Disordered" evidence="1">
    <location>
        <begin position="38"/>
        <end position="117"/>
    </location>
</feature>
<comment type="caution">
    <text evidence="2">The sequence shown here is derived from an EMBL/GenBank/DDBJ whole genome shotgun (WGS) entry which is preliminary data.</text>
</comment>
<name>A0A5A7PMI4_STRAF</name>
<dbReference type="Proteomes" id="UP000325081">
    <property type="component" value="Unassembled WGS sequence"/>
</dbReference>
<dbReference type="AlphaFoldDB" id="A0A5A7PMI4"/>
<accession>A0A5A7PMI4</accession>
<sequence>MNIYADNIYLLCAPSTPLPSPPLASRRTHHCLASPRRHHLWPPDPPNHPVTSPHHSDALSSRHRPPPPRLETHIHVGPACHHPGRPLNLSGAPSLPRHPSTLDSTSARDPFTSPVPLLPSRKIEIGNIQFIPSGSSHHRQD</sequence>
<evidence type="ECO:0000313" key="2">
    <source>
        <dbReference type="EMBL" id="GER33970.1"/>
    </source>
</evidence>
<organism evidence="2 3">
    <name type="scientific">Striga asiatica</name>
    <name type="common">Asiatic witchweed</name>
    <name type="synonym">Buchnera asiatica</name>
    <dbReference type="NCBI Taxonomy" id="4170"/>
    <lineage>
        <taxon>Eukaryota</taxon>
        <taxon>Viridiplantae</taxon>
        <taxon>Streptophyta</taxon>
        <taxon>Embryophyta</taxon>
        <taxon>Tracheophyta</taxon>
        <taxon>Spermatophyta</taxon>
        <taxon>Magnoliopsida</taxon>
        <taxon>eudicotyledons</taxon>
        <taxon>Gunneridae</taxon>
        <taxon>Pentapetalae</taxon>
        <taxon>asterids</taxon>
        <taxon>lamiids</taxon>
        <taxon>Lamiales</taxon>
        <taxon>Orobanchaceae</taxon>
        <taxon>Buchnereae</taxon>
        <taxon>Striga</taxon>
    </lineage>
</organism>
<proteinExistence type="predicted"/>
<reference evidence="3" key="1">
    <citation type="journal article" date="2019" name="Curr. Biol.">
        <title>Genome Sequence of Striga asiatica Provides Insight into the Evolution of Plant Parasitism.</title>
        <authorList>
            <person name="Yoshida S."/>
            <person name="Kim S."/>
            <person name="Wafula E.K."/>
            <person name="Tanskanen J."/>
            <person name="Kim Y.M."/>
            <person name="Honaas L."/>
            <person name="Yang Z."/>
            <person name="Spallek T."/>
            <person name="Conn C.E."/>
            <person name="Ichihashi Y."/>
            <person name="Cheong K."/>
            <person name="Cui S."/>
            <person name="Der J.P."/>
            <person name="Gundlach H."/>
            <person name="Jiao Y."/>
            <person name="Hori C."/>
            <person name="Ishida J.K."/>
            <person name="Kasahara H."/>
            <person name="Kiba T."/>
            <person name="Kim M.S."/>
            <person name="Koo N."/>
            <person name="Laohavisit A."/>
            <person name="Lee Y.H."/>
            <person name="Lumba S."/>
            <person name="McCourt P."/>
            <person name="Mortimer J.C."/>
            <person name="Mutuku J.M."/>
            <person name="Nomura T."/>
            <person name="Sasaki-Sekimoto Y."/>
            <person name="Seto Y."/>
            <person name="Wang Y."/>
            <person name="Wakatake T."/>
            <person name="Sakakibara H."/>
            <person name="Demura T."/>
            <person name="Yamaguchi S."/>
            <person name="Yoneyama K."/>
            <person name="Manabe R.I."/>
            <person name="Nelson D.C."/>
            <person name="Schulman A.H."/>
            <person name="Timko M.P."/>
            <person name="dePamphilis C.W."/>
            <person name="Choi D."/>
            <person name="Shirasu K."/>
        </authorList>
    </citation>
    <scope>NUCLEOTIDE SEQUENCE [LARGE SCALE GENOMIC DNA]</scope>
    <source>
        <strain evidence="3">cv. UVA1</strain>
    </source>
</reference>
<keyword evidence="3" id="KW-1185">Reference proteome</keyword>
<gene>
    <name evidence="2" type="ORF">STAS_10150</name>
</gene>
<evidence type="ECO:0000256" key="1">
    <source>
        <dbReference type="SAM" id="MobiDB-lite"/>
    </source>
</evidence>
<evidence type="ECO:0000313" key="3">
    <source>
        <dbReference type="Proteomes" id="UP000325081"/>
    </source>
</evidence>